<name>A0A9N7YZV2_PLEPL</name>
<accession>A0A9N7YZV2</accession>
<evidence type="ECO:0000313" key="2">
    <source>
        <dbReference type="Proteomes" id="UP001153269"/>
    </source>
</evidence>
<dbReference type="Proteomes" id="UP001153269">
    <property type="component" value="Unassembled WGS sequence"/>
</dbReference>
<reference evidence="1" key="1">
    <citation type="submission" date="2020-03" db="EMBL/GenBank/DDBJ databases">
        <authorList>
            <person name="Weist P."/>
        </authorList>
    </citation>
    <scope>NUCLEOTIDE SEQUENCE</scope>
</reference>
<dbReference type="AlphaFoldDB" id="A0A9N7YZV2"/>
<gene>
    <name evidence="1" type="ORF">PLEPLA_LOCUS33767</name>
</gene>
<evidence type="ECO:0000313" key="1">
    <source>
        <dbReference type="EMBL" id="CAB1446025.1"/>
    </source>
</evidence>
<sequence>MHEVLEFLVGSLSNMYRKHAGLGGYEASWRDFQYELALEEIFYGHPLSTTDGQLSTFLGTSSVNPNSVTHRRGFIGLAPHSSASAGEVPPPLLNWTRDKLQVLRIERLFPLTDLTSIAAGAPG</sequence>
<keyword evidence="2" id="KW-1185">Reference proteome</keyword>
<organism evidence="1 2">
    <name type="scientific">Pleuronectes platessa</name>
    <name type="common">European plaice</name>
    <dbReference type="NCBI Taxonomy" id="8262"/>
    <lineage>
        <taxon>Eukaryota</taxon>
        <taxon>Metazoa</taxon>
        <taxon>Chordata</taxon>
        <taxon>Craniata</taxon>
        <taxon>Vertebrata</taxon>
        <taxon>Euteleostomi</taxon>
        <taxon>Actinopterygii</taxon>
        <taxon>Neopterygii</taxon>
        <taxon>Teleostei</taxon>
        <taxon>Neoteleostei</taxon>
        <taxon>Acanthomorphata</taxon>
        <taxon>Carangaria</taxon>
        <taxon>Pleuronectiformes</taxon>
        <taxon>Pleuronectoidei</taxon>
        <taxon>Pleuronectidae</taxon>
        <taxon>Pleuronectes</taxon>
    </lineage>
</organism>
<comment type="caution">
    <text evidence="1">The sequence shown here is derived from an EMBL/GenBank/DDBJ whole genome shotgun (WGS) entry which is preliminary data.</text>
</comment>
<proteinExistence type="predicted"/>
<protein>
    <submittedName>
        <fullName evidence="1">Uncharacterized protein</fullName>
    </submittedName>
</protein>
<dbReference type="EMBL" id="CADEAL010003859">
    <property type="protein sequence ID" value="CAB1446025.1"/>
    <property type="molecule type" value="Genomic_DNA"/>
</dbReference>